<evidence type="ECO:0000313" key="1">
    <source>
        <dbReference type="EMBL" id="WIM97858.1"/>
    </source>
</evidence>
<dbReference type="RefSeq" id="WP_284919252.1">
    <property type="nucleotide sequence ID" value="NZ_CP126980.1"/>
</dbReference>
<dbReference type="Proteomes" id="UP001240150">
    <property type="component" value="Chromosome"/>
</dbReference>
<proteinExistence type="predicted"/>
<dbReference type="EMBL" id="CP126980">
    <property type="protein sequence ID" value="WIM97858.1"/>
    <property type="molecule type" value="Genomic_DNA"/>
</dbReference>
<keyword evidence="2" id="KW-1185">Reference proteome</keyword>
<accession>A0ABY8WMV1</accession>
<evidence type="ECO:0000313" key="2">
    <source>
        <dbReference type="Proteomes" id="UP001240150"/>
    </source>
</evidence>
<sequence>MRRALIYVPAGLVDDAEYANDCIAYARRRGCQGAPLILRDWIDVESAMSAGWFWLVVVARREHRAGHHLGQRAEVAGETVAPVIDLGEQRAVATTRQIICAPYVGRHRVAADVQLARRPVSTMTAERVRRILAGIESAPAGIDPLTVAAMRSIAAQLDGLN</sequence>
<gene>
    <name evidence="1" type="ORF">ACTOB_001414</name>
</gene>
<reference evidence="1 2" key="1">
    <citation type="submission" date="2023-06" db="EMBL/GenBank/DDBJ databases">
        <authorList>
            <person name="Yushchuk O."/>
            <person name="Binda E."/>
            <person name="Ruckert-Reed C."/>
            <person name="Fedorenko V."/>
            <person name="Kalinowski J."/>
            <person name="Marinelli F."/>
        </authorList>
    </citation>
    <scope>NUCLEOTIDE SEQUENCE [LARGE SCALE GENOMIC DNA]</scope>
    <source>
        <strain evidence="1 2">NRRL 3884</strain>
    </source>
</reference>
<protein>
    <submittedName>
        <fullName evidence="1">Uncharacterized protein</fullName>
    </submittedName>
</protein>
<name>A0ABY8WMV1_9ACTN</name>
<organism evidence="1 2">
    <name type="scientific">Actinoplanes oblitus</name>
    <dbReference type="NCBI Taxonomy" id="3040509"/>
    <lineage>
        <taxon>Bacteria</taxon>
        <taxon>Bacillati</taxon>
        <taxon>Actinomycetota</taxon>
        <taxon>Actinomycetes</taxon>
        <taxon>Micromonosporales</taxon>
        <taxon>Micromonosporaceae</taxon>
        <taxon>Actinoplanes</taxon>
    </lineage>
</organism>